<keyword evidence="2" id="KW-0560">Oxidoreductase</keyword>
<gene>
    <name evidence="4" type="ORF">CLUMA_CG020729</name>
</gene>
<proteinExistence type="inferred from homology"/>
<keyword evidence="3" id="KW-0812">Transmembrane</keyword>
<organism evidence="4 5">
    <name type="scientific">Clunio marinus</name>
    <dbReference type="NCBI Taxonomy" id="568069"/>
    <lineage>
        <taxon>Eukaryota</taxon>
        <taxon>Metazoa</taxon>
        <taxon>Ecdysozoa</taxon>
        <taxon>Arthropoda</taxon>
        <taxon>Hexapoda</taxon>
        <taxon>Insecta</taxon>
        <taxon>Pterygota</taxon>
        <taxon>Neoptera</taxon>
        <taxon>Endopterygota</taxon>
        <taxon>Diptera</taxon>
        <taxon>Nematocera</taxon>
        <taxon>Chironomoidea</taxon>
        <taxon>Chironomidae</taxon>
        <taxon>Clunio</taxon>
    </lineage>
</organism>
<dbReference type="Proteomes" id="UP000183832">
    <property type="component" value="Unassembled WGS sequence"/>
</dbReference>
<evidence type="ECO:0000313" key="4">
    <source>
        <dbReference type="EMBL" id="CRL07775.1"/>
    </source>
</evidence>
<protein>
    <submittedName>
        <fullName evidence="4">CLUMA_CG020729, isoform A</fullName>
    </submittedName>
</protein>
<evidence type="ECO:0000256" key="2">
    <source>
        <dbReference type="ARBA" id="ARBA00023002"/>
    </source>
</evidence>
<dbReference type="SUPFAM" id="SSF51735">
    <property type="entry name" value="NAD(P)-binding Rossmann-fold domains"/>
    <property type="match status" value="2"/>
</dbReference>
<evidence type="ECO:0000313" key="5">
    <source>
        <dbReference type="Proteomes" id="UP000183832"/>
    </source>
</evidence>
<keyword evidence="5" id="KW-1185">Reference proteome</keyword>
<dbReference type="PANTHER" id="PTHR24322">
    <property type="entry name" value="PKSB"/>
    <property type="match status" value="1"/>
</dbReference>
<dbReference type="OrthoDB" id="5840532at2759"/>
<dbReference type="PANTHER" id="PTHR24322:SF736">
    <property type="entry name" value="RETINOL DEHYDROGENASE 10"/>
    <property type="match status" value="1"/>
</dbReference>
<evidence type="ECO:0000256" key="1">
    <source>
        <dbReference type="ARBA" id="ARBA00006484"/>
    </source>
</evidence>
<reference evidence="4 5" key="1">
    <citation type="submission" date="2015-04" db="EMBL/GenBank/DDBJ databases">
        <authorList>
            <person name="Syromyatnikov M.Y."/>
            <person name="Popov V.N."/>
        </authorList>
    </citation>
    <scope>NUCLEOTIDE SEQUENCE [LARGE SCALE GENOMIC DNA]</scope>
</reference>
<keyword evidence="3" id="KW-0472">Membrane</keyword>
<dbReference type="GO" id="GO:0016616">
    <property type="term" value="F:oxidoreductase activity, acting on the CH-OH group of donors, NAD or NADP as acceptor"/>
    <property type="evidence" value="ECO:0007669"/>
    <property type="project" value="TreeGrafter"/>
</dbReference>
<sequence>MNYVALENKKQGETGKISFIDHVLDYTTRKGLVGEIVMKIYQFLLILHQLWVMSVTTIKELCLNVFQSLTFKKRKDLSDEIAVVVGSSQGLGRELALKLGELKATVICIDIQPYKQETVSKEITSSGGSSYYFKCNVTNRDQVEKTIYAIERDIGEVSMMFHCCSLPSARSIVNNPPPVHEIIDLSITSYFYKVLTLINHHLIHLFKQLLDAILPNMKTNSKGHIVFLTSVAAISGFTQQLALSVSQFAIQGLYESVVEELRLMKLHKIIKTTLVHIYPFIVSDKSDSNFRVPGFFGSIRADEAACHILNSVQNNESEISIPKHSLLIGRLIKILPQLHCCRNKSLNKNFKMSSSTKLKMKMYGTAPDTMPAFYKFCQKFGPLGTLMIYYCKLLMKLWQFAIAGILLIKEGFLVLFYSVVPVPQKKLTTDTVLVVGSNRILGNELAIKLGELRAKVVCVDTQPPESEKTSKLIKGLGGNACYYQCNISDRDDVIRTISTITKEVGDITMLYQCCSLPLPPTAANNPTPVGETIDLAVTSYFYLIESILPIMISNQKGHLVFIKSDATYSGINQLAIKVSQSSIESLRDHVELELAKKGADDFIKVTMVDVFPFVVNEILDGIRVPGIFGSVRSDEAAQKILDGVRHNKDLISIPFYCSYISRFVSLPKRIAIMFRTILDSNSCECN</sequence>
<dbReference type="STRING" id="568069.A0A1J1J5V5"/>
<feature type="transmembrane region" description="Helical" evidence="3">
    <location>
        <begin position="397"/>
        <end position="420"/>
    </location>
</feature>
<dbReference type="PRINTS" id="PR00081">
    <property type="entry name" value="GDHRDH"/>
</dbReference>
<dbReference type="AlphaFoldDB" id="A0A1J1J5V5"/>
<dbReference type="GO" id="GO:0005811">
    <property type="term" value="C:lipid droplet"/>
    <property type="evidence" value="ECO:0007669"/>
    <property type="project" value="TreeGrafter"/>
</dbReference>
<comment type="similarity">
    <text evidence="1">Belongs to the short-chain dehydrogenases/reductases (SDR) family.</text>
</comment>
<dbReference type="InterPro" id="IPR036291">
    <property type="entry name" value="NAD(P)-bd_dom_sf"/>
</dbReference>
<evidence type="ECO:0000256" key="3">
    <source>
        <dbReference type="SAM" id="Phobius"/>
    </source>
</evidence>
<accession>A0A1J1J5V5</accession>
<name>A0A1J1J5V5_9DIPT</name>
<dbReference type="Pfam" id="PF00106">
    <property type="entry name" value="adh_short"/>
    <property type="match status" value="2"/>
</dbReference>
<dbReference type="EMBL" id="CVRI01000073">
    <property type="protein sequence ID" value="CRL07775.1"/>
    <property type="molecule type" value="Genomic_DNA"/>
</dbReference>
<dbReference type="InterPro" id="IPR002347">
    <property type="entry name" value="SDR_fam"/>
</dbReference>
<keyword evidence="3" id="KW-1133">Transmembrane helix</keyword>
<dbReference type="Gene3D" id="3.40.50.720">
    <property type="entry name" value="NAD(P)-binding Rossmann-like Domain"/>
    <property type="match status" value="2"/>
</dbReference>